<dbReference type="PROSITE" id="PS00099">
    <property type="entry name" value="THIOLASE_3"/>
    <property type="match status" value="1"/>
</dbReference>
<dbReference type="EC" id="2.3.1.16" evidence="4"/>
<reference evidence="7 8" key="1">
    <citation type="submission" date="2014-07" db="EMBL/GenBank/DDBJ databases">
        <authorList>
            <person name="Lee K."/>
            <person name="Lim J.Y."/>
            <person name="Hwang I."/>
        </authorList>
    </citation>
    <scope>NUCLEOTIDE SEQUENCE [LARGE SCALE GENOMIC DNA]</scope>
    <source>
        <strain evidence="7 8">KL28</strain>
    </source>
</reference>
<keyword evidence="2" id="KW-0808">Transferase</keyword>
<evidence type="ECO:0000256" key="4">
    <source>
        <dbReference type="ARBA" id="ARBA00024073"/>
    </source>
</evidence>
<dbReference type="GO" id="GO:0003988">
    <property type="term" value="F:acetyl-CoA C-acyltransferase activity"/>
    <property type="evidence" value="ECO:0007669"/>
    <property type="project" value="UniProtKB-EC"/>
</dbReference>
<gene>
    <name evidence="7" type="ORF">PSAKL28_30770</name>
</gene>
<name>A0A077FE80_9PSED</name>
<dbReference type="Proteomes" id="UP000028931">
    <property type="component" value="Chromosome"/>
</dbReference>
<evidence type="ECO:0000256" key="2">
    <source>
        <dbReference type="ARBA" id="ARBA00022679"/>
    </source>
</evidence>
<evidence type="ECO:0000313" key="7">
    <source>
        <dbReference type="EMBL" id="AIL62254.1"/>
    </source>
</evidence>
<dbReference type="GO" id="GO:0010124">
    <property type="term" value="P:phenylacetate catabolic process"/>
    <property type="evidence" value="ECO:0007669"/>
    <property type="project" value="TreeGrafter"/>
</dbReference>
<evidence type="ECO:0000259" key="6">
    <source>
        <dbReference type="Pfam" id="PF02803"/>
    </source>
</evidence>
<dbReference type="PANTHER" id="PTHR43853">
    <property type="entry name" value="3-KETOACYL-COA THIOLASE, PEROXISOMAL"/>
    <property type="match status" value="1"/>
</dbReference>
<evidence type="ECO:0000313" key="8">
    <source>
        <dbReference type="Proteomes" id="UP000028931"/>
    </source>
</evidence>
<dbReference type="InterPro" id="IPR016039">
    <property type="entry name" value="Thiolase-like"/>
</dbReference>
<evidence type="ECO:0000256" key="1">
    <source>
        <dbReference type="ARBA" id="ARBA00010982"/>
    </source>
</evidence>
<dbReference type="OrthoDB" id="9764638at2"/>
<organism evidence="7 8">
    <name type="scientific">Pseudomonas alkylphenolica</name>
    <dbReference type="NCBI Taxonomy" id="237609"/>
    <lineage>
        <taxon>Bacteria</taxon>
        <taxon>Pseudomonadati</taxon>
        <taxon>Pseudomonadota</taxon>
        <taxon>Gammaproteobacteria</taxon>
        <taxon>Pseudomonadales</taxon>
        <taxon>Pseudomonadaceae</taxon>
        <taxon>Pseudomonas</taxon>
    </lineage>
</organism>
<dbReference type="EMBL" id="CP009048">
    <property type="protein sequence ID" value="AIL62254.1"/>
    <property type="molecule type" value="Genomic_DNA"/>
</dbReference>
<dbReference type="CDD" id="cd00751">
    <property type="entry name" value="thiolase"/>
    <property type="match status" value="1"/>
</dbReference>
<dbReference type="SUPFAM" id="SSF53901">
    <property type="entry name" value="Thiolase-like"/>
    <property type="match status" value="1"/>
</dbReference>
<dbReference type="InterPro" id="IPR002155">
    <property type="entry name" value="Thiolase"/>
</dbReference>
<evidence type="ECO:0000256" key="3">
    <source>
        <dbReference type="ARBA" id="ARBA00023315"/>
    </source>
</evidence>
<keyword evidence="3" id="KW-0012">Acyltransferase</keyword>
<dbReference type="eggNOG" id="COG0183">
    <property type="taxonomic scope" value="Bacteria"/>
</dbReference>
<dbReference type="HOGENOM" id="CLU_1184227_0_0_6"/>
<comment type="similarity">
    <text evidence="1">Belongs to the thiolase-like superfamily. Thiolase family.</text>
</comment>
<dbReference type="InterPro" id="IPR020617">
    <property type="entry name" value="Thiolase_C"/>
</dbReference>
<dbReference type="GO" id="GO:0006635">
    <property type="term" value="P:fatty acid beta-oxidation"/>
    <property type="evidence" value="ECO:0007669"/>
    <property type="project" value="TreeGrafter"/>
</dbReference>
<dbReference type="PANTHER" id="PTHR43853:SF2">
    <property type="entry name" value="3-OXOADIPYL-COA_3-OXO-5,6-DEHYDROSUBERYL-COA THIOLASE"/>
    <property type="match status" value="1"/>
</dbReference>
<sequence length="234" mass="25190">MLVDWLKADRLYGKTPFEEHSRETAEAVLNLAEQLAADCFLPHYKQAGINDAASAVVLATSEAVRRYGLQPLARLISYGFAGVDPAHMGIGPVPATRIVLERAGLHVGDLDVIESNKAFASQACAVIRSLGFDPDWVNPNGSGISLGHPAGATGAIITTKLVHELHRSGGRYGLATMCIGGGQGIAAIFERYEFSIEIDFRERTNDDKTQGRPCSGRAGFGEQEEHAQPLYLRS</sequence>
<dbReference type="Gene3D" id="3.40.47.10">
    <property type="match status" value="2"/>
</dbReference>
<dbReference type="AlphaFoldDB" id="A0A077FE80"/>
<dbReference type="InterPro" id="IPR050215">
    <property type="entry name" value="Thiolase-like_sf_Thiolase"/>
</dbReference>
<feature type="domain" description="Thiolase C-terminal" evidence="6">
    <location>
        <begin position="69"/>
        <end position="191"/>
    </location>
</feature>
<dbReference type="GO" id="GO:0005737">
    <property type="term" value="C:cytoplasm"/>
    <property type="evidence" value="ECO:0007669"/>
    <property type="project" value="UniProtKB-ARBA"/>
</dbReference>
<dbReference type="KEGG" id="palk:PSAKL28_30770"/>
<accession>A0A077FE80</accession>
<evidence type="ECO:0000256" key="5">
    <source>
        <dbReference type="SAM" id="MobiDB-lite"/>
    </source>
</evidence>
<dbReference type="InterPro" id="IPR020610">
    <property type="entry name" value="Thiolase_AS"/>
</dbReference>
<dbReference type="Pfam" id="PF02803">
    <property type="entry name" value="Thiolase_C"/>
    <property type="match status" value="1"/>
</dbReference>
<protein>
    <recommendedName>
        <fullName evidence="4">acetyl-CoA C-acyltransferase</fullName>
        <ecNumber evidence="4">2.3.1.16</ecNumber>
    </recommendedName>
</protein>
<proteinExistence type="inferred from homology"/>
<feature type="region of interest" description="Disordered" evidence="5">
    <location>
        <begin position="204"/>
        <end position="234"/>
    </location>
</feature>